<dbReference type="EMBL" id="JAPQKP010000003">
    <property type="protein sequence ID" value="KAJ5198915.1"/>
    <property type="molecule type" value="Genomic_DNA"/>
</dbReference>
<keyword evidence="8" id="KW-1185">Reference proteome</keyword>
<keyword evidence="1" id="KW-0805">Transcription regulation</keyword>
<gene>
    <name evidence="7" type="ORF">N7472_004119</name>
</gene>
<evidence type="ECO:0000259" key="6">
    <source>
        <dbReference type="PROSITE" id="PS50048"/>
    </source>
</evidence>
<evidence type="ECO:0000256" key="4">
    <source>
        <dbReference type="ARBA" id="ARBA00023242"/>
    </source>
</evidence>
<dbReference type="SUPFAM" id="SSF57701">
    <property type="entry name" value="Zn2/Cys6 DNA-binding domain"/>
    <property type="match status" value="1"/>
</dbReference>
<protein>
    <recommendedName>
        <fullName evidence="6">Zn(2)-C6 fungal-type domain-containing protein</fullName>
    </recommendedName>
</protein>
<dbReference type="Proteomes" id="UP001150879">
    <property type="component" value="Unassembled WGS sequence"/>
</dbReference>
<evidence type="ECO:0000313" key="7">
    <source>
        <dbReference type="EMBL" id="KAJ5198915.1"/>
    </source>
</evidence>
<reference evidence="7" key="1">
    <citation type="submission" date="2022-11" db="EMBL/GenBank/DDBJ databases">
        <authorList>
            <person name="Petersen C."/>
        </authorList>
    </citation>
    <scope>NUCLEOTIDE SEQUENCE</scope>
    <source>
        <strain evidence="7">IBT 16849</strain>
    </source>
</reference>
<dbReference type="GO" id="GO:0008270">
    <property type="term" value="F:zinc ion binding"/>
    <property type="evidence" value="ECO:0007669"/>
    <property type="project" value="InterPro"/>
</dbReference>
<comment type="caution">
    <text evidence="7">The sequence shown here is derived from an EMBL/GenBank/DDBJ whole genome shotgun (WGS) entry which is preliminary data.</text>
</comment>
<evidence type="ECO:0000256" key="1">
    <source>
        <dbReference type="ARBA" id="ARBA00023015"/>
    </source>
</evidence>
<feature type="region of interest" description="Disordered" evidence="5">
    <location>
        <begin position="1"/>
        <end position="23"/>
    </location>
</feature>
<dbReference type="GO" id="GO:0000981">
    <property type="term" value="F:DNA-binding transcription factor activity, RNA polymerase II-specific"/>
    <property type="evidence" value="ECO:0007669"/>
    <property type="project" value="InterPro"/>
</dbReference>
<evidence type="ECO:0000256" key="5">
    <source>
        <dbReference type="SAM" id="MobiDB-lite"/>
    </source>
</evidence>
<keyword evidence="3" id="KW-0804">Transcription</keyword>
<dbReference type="InterPro" id="IPR001138">
    <property type="entry name" value="Zn2Cys6_DnaBD"/>
</dbReference>
<dbReference type="AlphaFoldDB" id="A0A9W9JQB6"/>
<dbReference type="GO" id="GO:0003677">
    <property type="term" value="F:DNA binding"/>
    <property type="evidence" value="ECO:0007669"/>
    <property type="project" value="UniProtKB-KW"/>
</dbReference>
<keyword evidence="2" id="KW-0238">DNA-binding</keyword>
<sequence length="711" mass="80934">MPIQKRSTAFAQGSRSRRQNGSCDQCRKSKRACDALRLDPTRRTLGNNVDGYRSPCSYCARTNKRCTMEWARAQAQSARGLPGLQHHFESGGRDLLFPWNAKGLQVETDFGTWGDLLEPNFTQELMTWESDSDNMDLAGSLVDYNSMLLSSMLNDTGGTQENTQAEVPDRFTSAQSVSDLMPPYFSSFPYTSTQPPSDLELDPISLGYAPAKSSRRWSDPTWRSLNQVSTHWSSPQRLPSPFSIDQQMINTSNCHLTSANLLQIYHDVLERNLSCWLNERTCPYQLGSQNTSHPVPKRGSSRSHMIYQRTIRLDRVAQTCNLLQLTRAEDQAASKALHLAIMAFATQWAQGSHRHHEKYPTRSLDDGEDEIDNGIASEFDRILQHHFWDQAQRALQQVADLESYRVACAELIFGLTQRPWNSNNRSPEQGIPEQGRKLITDSILSKLHDIINREGPPIHMERATRKIHTLKHRYDALNKGLGKSYNSHEKGDHGIEALGAEDRGTIGLLYWLTIMCDTLSSSMNERPVVVLDQDCEYEGQIEIQQAESIGESVGRSRWNLDLFLQRNLKEMRRTHWPCSYEVAAEDVIKSAPVKVLLFRHLSYLQKALRKSASEEQIEDILHMTMLLYEYWNGTHGAFFSELVQNYRAVPRHIQGWFLCISAHWHLAALMLADLLEFIDENALGMEGASNIRITSHVASRIRTHSARELSD</sequence>
<name>A0A9W9JQB6_9EURO</name>
<evidence type="ECO:0000256" key="3">
    <source>
        <dbReference type="ARBA" id="ARBA00023163"/>
    </source>
</evidence>
<dbReference type="InterPro" id="IPR036864">
    <property type="entry name" value="Zn2-C6_fun-type_DNA-bd_sf"/>
</dbReference>
<dbReference type="PROSITE" id="PS50048">
    <property type="entry name" value="ZN2_CY6_FUNGAL_2"/>
    <property type="match status" value="1"/>
</dbReference>
<dbReference type="CDD" id="cd00067">
    <property type="entry name" value="GAL4"/>
    <property type="match status" value="1"/>
</dbReference>
<proteinExistence type="predicted"/>
<evidence type="ECO:0000313" key="8">
    <source>
        <dbReference type="Proteomes" id="UP001150879"/>
    </source>
</evidence>
<reference evidence="7" key="2">
    <citation type="journal article" date="2023" name="IMA Fungus">
        <title>Comparative genomic study of the Penicillium genus elucidates a diverse pangenome and 15 lateral gene transfer events.</title>
        <authorList>
            <person name="Petersen C."/>
            <person name="Sorensen T."/>
            <person name="Nielsen M.R."/>
            <person name="Sondergaard T.E."/>
            <person name="Sorensen J.L."/>
            <person name="Fitzpatrick D.A."/>
            <person name="Frisvad J.C."/>
            <person name="Nielsen K.L."/>
        </authorList>
    </citation>
    <scope>NUCLEOTIDE SEQUENCE</scope>
    <source>
        <strain evidence="7">IBT 16849</strain>
    </source>
</reference>
<keyword evidence="4" id="KW-0539">Nucleus</keyword>
<organism evidence="7 8">
    <name type="scientific">Penicillium cf. griseofulvum</name>
    <dbReference type="NCBI Taxonomy" id="2972120"/>
    <lineage>
        <taxon>Eukaryota</taxon>
        <taxon>Fungi</taxon>
        <taxon>Dikarya</taxon>
        <taxon>Ascomycota</taxon>
        <taxon>Pezizomycotina</taxon>
        <taxon>Eurotiomycetes</taxon>
        <taxon>Eurotiomycetidae</taxon>
        <taxon>Eurotiales</taxon>
        <taxon>Aspergillaceae</taxon>
        <taxon>Penicillium</taxon>
    </lineage>
</organism>
<evidence type="ECO:0000256" key="2">
    <source>
        <dbReference type="ARBA" id="ARBA00023125"/>
    </source>
</evidence>
<feature type="domain" description="Zn(2)-C6 fungal-type" evidence="6">
    <location>
        <begin position="22"/>
        <end position="68"/>
    </location>
</feature>
<dbReference type="Gene3D" id="4.10.240.10">
    <property type="entry name" value="Zn(2)-C6 fungal-type DNA-binding domain"/>
    <property type="match status" value="1"/>
</dbReference>
<accession>A0A9W9JQB6</accession>